<comment type="similarity">
    <text evidence="2">Belongs to the membrane fusion protein (MFP) (TC 8.A.1) family.</text>
</comment>
<dbReference type="RefSeq" id="WP_076343650.1">
    <property type="nucleotide sequence ID" value="NZ_CP019082.1"/>
</dbReference>
<evidence type="ECO:0000256" key="2">
    <source>
        <dbReference type="ARBA" id="ARBA00009477"/>
    </source>
</evidence>
<evidence type="ECO:0000259" key="5">
    <source>
        <dbReference type="Pfam" id="PF25967"/>
    </source>
</evidence>
<dbReference type="GO" id="GO:0030313">
    <property type="term" value="C:cell envelope"/>
    <property type="evidence" value="ECO:0007669"/>
    <property type="project" value="UniProtKB-SubCell"/>
</dbReference>
<dbReference type="GO" id="GO:0046677">
    <property type="term" value="P:response to antibiotic"/>
    <property type="evidence" value="ECO:0007669"/>
    <property type="project" value="TreeGrafter"/>
</dbReference>
<dbReference type="AlphaFoldDB" id="A0A1U7CKP1"/>
<protein>
    <submittedName>
        <fullName evidence="6">Efflux pump periplasmic linker BepF</fullName>
    </submittedName>
</protein>
<dbReference type="Gene3D" id="1.10.287.470">
    <property type="entry name" value="Helix hairpin bin"/>
    <property type="match status" value="1"/>
</dbReference>
<dbReference type="KEGG" id="pbor:BSF38_00900"/>
<sequence>MNPFVFAMRRPFTTLMLLVALAGGGVLGLSELGVDIFPPPITRNIHVCLDYMGAGAKLTKAYVVGRVESYFHKHEEQPHQEHHKIVVTTPKAKDVILTQRYVCQIHSQRHTEISALESGYLESISVKEGQAVKKGDLLFKIKPVLYQARLDAEVAEADLAQLEFKYTKKLSEDNVVSPNEVALLQAKLAKAQAKASLARAELNFTNVVAPFDGIVDHQHEQLGSLIKEGDVLTTLSDNSLMWVYFNVPEADYLEYMAGLGQNKDDRKIELLLAGGNKFKEVGKIGAIEAKFNNETGNIAFRADFPNPDRLLRHGQTGTVLINRVMKDAIVIPQRAHFEVLDKLYVYVVGKDDVVHQREIAIQNEMDDIYVVKSGLGVDDKIVLEGIQQVRDGEKVEYEFSTPELVMAHLKNKAE</sequence>
<comment type="subcellular location">
    <subcellularLocation>
        <location evidence="1">Cell envelope</location>
    </subcellularLocation>
</comment>
<dbReference type="Gene3D" id="2.40.420.20">
    <property type="match status" value="1"/>
</dbReference>
<dbReference type="Pfam" id="PF25917">
    <property type="entry name" value="BSH_RND"/>
    <property type="match status" value="1"/>
</dbReference>
<feature type="domain" description="Multidrug resistance protein MdtA-like barrel-sandwich hybrid" evidence="3">
    <location>
        <begin position="111"/>
        <end position="231"/>
    </location>
</feature>
<evidence type="ECO:0000259" key="4">
    <source>
        <dbReference type="Pfam" id="PF25944"/>
    </source>
</evidence>
<dbReference type="Gene3D" id="2.40.50.100">
    <property type="match status" value="1"/>
</dbReference>
<reference evidence="7" key="1">
    <citation type="submission" date="2016-12" db="EMBL/GenBank/DDBJ databases">
        <title>Comparative genomics of four Isosphaeraceae planctomycetes: a common pool of plasmids and glycoside hydrolase genes.</title>
        <authorList>
            <person name="Ivanova A."/>
        </authorList>
    </citation>
    <scope>NUCLEOTIDE SEQUENCE [LARGE SCALE GENOMIC DNA]</scope>
    <source>
        <strain evidence="7">PX4</strain>
    </source>
</reference>
<dbReference type="PANTHER" id="PTHR30158">
    <property type="entry name" value="ACRA/E-RELATED COMPONENT OF DRUG EFFLUX TRANSPORTER"/>
    <property type="match status" value="1"/>
</dbReference>
<dbReference type="InterPro" id="IPR058627">
    <property type="entry name" value="MdtA-like_C"/>
</dbReference>
<dbReference type="GO" id="GO:0005886">
    <property type="term" value="C:plasma membrane"/>
    <property type="evidence" value="ECO:0007669"/>
    <property type="project" value="TreeGrafter"/>
</dbReference>
<dbReference type="Gene3D" id="2.40.30.170">
    <property type="match status" value="1"/>
</dbReference>
<dbReference type="PANTHER" id="PTHR30158:SF23">
    <property type="entry name" value="MULTIDRUG RESISTANCE PROTEIN MEXA"/>
    <property type="match status" value="1"/>
</dbReference>
<dbReference type="Pfam" id="PF25944">
    <property type="entry name" value="Beta-barrel_RND"/>
    <property type="match status" value="1"/>
</dbReference>
<feature type="domain" description="Multidrug resistance protein MdtA-like C-terminal permuted SH3" evidence="5">
    <location>
        <begin position="327"/>
        <end position="387"/>
    </location>
</feature>
<evidence type="ECO:0000313" key="7">
    <source>
        <dbReference type="Proteomes" id="UP000186309"/>
    </source>
</evidence>
<dbReference type="OrthoDB" id="9816569at2"/>
<dbReference type="STRING" id="1387353.BSF38_00900"/>
<feature type="domain" description="Multidrug resistance protein MdtA-like beta-barrel" evidence="4">
    <location>
        <begin position="241"/>
        <end position="322"/>
    </location>
</feature>
<dbReference type="EMBL" id="CP019082">
    <property type="protein sequence ID" value="APW59476.1"/>
    <property type="molecule type" value="Genomic_DNA"/>
</dbReference>
<dbReference type="Proteomes" id="UP000186309">
    <property type="component" value="Chromosome"/>
</dbReference>
<dbReference type="NCBIfam" id="TIGR01730">
    <property type="entry name" value="RND_mfp"/>
    <property type="match status" value="1"/>
</dbReference>
<gene>
    <name evidence="6" type="primary">bepF</name>
    <name evidence="6" type="ORF">BSF38_00900</name>
</gene>
<dbReference type="InterPro" id="IPR006143">
    <property type="entry name" value="RND_pump_MFP"/>
</dbReference>
<dbReference type="Pfam" id="PF25967">
    <property type="entry name" value="RND-MFP_C"/>
    <property type="match status" value="1"/>
</dbReference>
<accession>A0A1U7CKP1</accession>
<dbReference type="InterPro" id="IPR058625">
    <property type="entry name" value="MdtA-like_BSH"/>
</dbReference>
<evidence type="ECO:0000313" key="6">
    <source>
        <dbReference type="EMBL" id="APW59476.1"/>
    </source>
</evidence>
<organism evidence="6 7">
    <name type="scientific">Paludisphaera borealis</name>
    <dbReference type="NCBI Taxonomy" id="1387353"/>
    <lineage>
        <taxon>Bacteria</taxon>
        <taxon>Pseudomonadati</taxon>
        <taxon>Planctomycetota</taxon>
        <taxon>Planctomycetia</taxon>
        <taxon>Isosphaerales</taxon>
        <taxon>Isosphaeraceae</taxon>
        <taxon>Paludisphaera</taxon>
    </lineage>
</organism>
<dbReference type="GO" id="GO:0022857">
    <property type="term" value="F:transmembrane transporter activity"/>
    <property type="evidence" value="ECO:0007669"/>
    <property type="project" value="InterPro"/>
</dbReference>
<evidence type="ECO:0000256" key="1">
    <source>
        <dbReference type="ARBA" id="ARBA00004196"/>
    </source>
</evidence>
<dbReference type="SUPFAM" id="SSF111369">
    <property type="entry name" value="HlyD-like secretion proteins"/>
    <property type="match status" value="1"/>
</dbReference>
<name>A0A1U7CKP1_9BACT</name>
<proteinExistence type="inferred from homology"/>
<dbReference type="InterPro" id="IPR058626">
    <property type="entry name" value="MdtA-like_b-barrel"/>
</dbReference>
<keyword evidence="7" id="KW-1185">Reference proteome</keyword>
<evidence type="ECO:0000259" key="3">
    <source>
        <dbReference type="Pfam" id="PF25917"/>
    </source>
</evidence>